<dbReference type="VEuPathDB" id="FungiDB:PPTG_18140"/>
<name>W2FWQ6_PHYNI</name>
<accession>W2FWQ6</accession>
<sequence>MKYLQVFVGATEFSAVRTVSRKIRVPLANAIAKPDTNHIHSHLNTRADAASYMTTKPLTIDEQDREDIKTLADARAHPSKLPTS</sequence>
<organism evidence="2">
    <name type="scientific">Phytophthora nicotianae</name>
    <name type="common">Potato buckeye rot agent</name>
    <name type="synonym">Phytophthora parasitica</name>
    <dbReference type="NCBI Taxonomy" id="4792"/>
    <lineage>
        <taxon>Eukaryota</taxon>
        <taxon>Sar</taxon>
        <taxon>Stramenopiles</taxon>
        <taxon>Oomycota</taxon>
        <taxon>Peronosporomycetes</taxon>
        <taxon>Peronosporales</taxon>
        <taxon>Peronosporaceae</taxon>
        <taxon>Phytophthora</taxon>
    </lineage>
</organism>
<dbReference type="EMBL" id="KI689048">
    <property type="protein sequence ID" value="ETK74445.1"/>
    <property type="molecule type" value="Genomic_DNA"/>
</dbReference>
<proteinExistence type="predicted"/>
<dbReference type="Proteomes" id="UP000053236">
    <property type="component" value="Unassembled WGS sequence"/>
</dbReference>
<evidence type="ECO:0000313" key="2">
    <source>
        <dbReference type="EMBL" id="ETK74445.1"/>
    </source>
</evidence>
<feature type="compositionally biased region" description="Basic and acidic residues" evidence="1">
    <location>
        <begin position="66"/>
        <end position="76"/>
    </location>
</feature>
<gene>
    <name evidence="2" type="ORF">L915_18757</name>
</gene>
<dbReference type="AlphaFoldDB" id="W2FWQ6"/>
<feature type="region of interest" description="Disordered" evidence="1">
    <location>
        <begin position="63"/>
        <end position="84"/>
    </location>
</feature>
<evidence type="ECO:0000256" key="1">
    <source>
        <dbReference type="SAM" id="MobiDB-lite"/>
    </source>
</evidence>
<protein>
    <submittedName>
        <fullName evidence="2">Uncharacterized protein</fullName>
    </submittedName>
</protein>
<reference evidence="2" key="1">
    <citation type="submission" date="2013-11" db="EMBL/GenBank/DDBJ databases">
        <title>The Genome Sequence of Phytophthora parasitica CJ02B3.</title>
        <authorList>
            <consortium name="The Broad Institute Genomics Platform"/>
            <person name="Russ C."/>
            <person name="Tyler B."/>
            <person name="Panabieres F."/>
            <person name="Shan W."/>
            <person name="Tripathy S."/>
            <person name="Grunwald N."/>
            <person name="Machado M."/>
            <person name="Johnson C.S."/>
            <person name="Arredondo F."/>
            <person name="Hong C."/>
            <person name="Coffey M."/>
            <person name="Young S.K."/>
            <person name="Zeng Q."/>
            <person name="Gargeya S."/>
            <person name="Fitzgerald M."/>
            <person name="Abouelleil A."/>
            <person name="Alvarado L."/>
            <person name="Chapman S.B."/>
            <person name="Gainer-Dewar J."/>
            <person name="Goldberg J."/>
            <person name="Griggs A."/>
            <person name="Gujja S."/>
            <person name="Hansen M."/>
            <person name="Howarth C."/>
            <person name="Imamovic A."/>
            <person name="Ireland A."/>
            <person name="Larimer J."/>
            <person name="McCowan C."/>
            <person name="Murphy C."/>
            <person name="Pearson M."/>
            <person name="Poon T.W."/>
            <person name="Priest M."/>
            <person name="Roberts A."/>
            <person name="Saif S."/>
            <person name="Shea T."/>
            <person name="Sykes S."/>
            <person name="Wortman J."/>
            <person name="Nusbaum C."/>
            <person name="Birren B."/>
        </authorList>
    </citation>
    <scope>NUCLEOTIDE SEQUENCE [LARGE SCALE GENOMIC DNA]</scope>
    <source>
        <strain evidence="2">CJ02B3</strain>
    </source>
</reference>